<dbReference type="InterPro" id="IPR011761">
    <property type="entry name" value="ATP-grasp"/>
</dbReference>
<keyword evidence="4" id="KW-1185">Reference proteome</keyword>
<keyword evidence="1" id="KW-0067">ATP-binding</keyword>
<dbReference type="NCBIfam" id="TIGR02291">
    <property type="entry name" value="rimK_rel_E_lig"/>
    <property type="match status" value="1"/>
</dbReference>
<dbReference type="GO" id="GO:0018169">
    <property type="term" value="F:ribosomal S6-glutamic acid ligase activity"/>
    <property type="evidence" value="ECO:0007669"/>
    <property type="project" value="TreeGrafter"/>
</dbReference>
<evidence type="ECO:0000256" key="1">
    <source>
        <dbReference type="PROSITE-ProRule" id="PRU00409"/>
    </source>
</evidence>
<dbReference type="AlphaFoldDB" id="A0A1I4A555"/>
<dbReference type="GO" id="GO:0005737">
    <property type="term" value="C:cytoplasm"/>
    <property type="evidence" value="ECO:0007669"/>
    <property type="project" value="TreeGrafter"/>
</dbReference>
<dbReference type="GO" id="GO:0009432">
    <property type="term" value="P:SOS response"/>
    <property type="evidence" value="ECO:0007669"/>
    <property type="project" value="TreeGrafter"/>
</dbReference>
<dbReference type="InterPro" id="IPR011758">
    <property type="entry name" value="RimK-rel_E_lig"/>
</dbReference>
<proteinExistence type="predicted"/>
<keyword evidence="1" id="KW-0547">Nucleotide-binding</keyword>
<dbReference type="STRING" id="1280847.SAMN04488036_101165"/>
<dbReference type="GO" id="GO:0046872">
    <property type="term" value="F:metal ion binding"/>
    <property type="evidence" value="ECO:0007669"/>
    <property type="project" value="InterPro"/>
</dbReference>
<dbReference type="Gene3D" id="3.30.470.20">
    <property type="entry name" value="ATP-grasp fold, B domain"/>
    <property type="match status" value="1"/>
</dbReference>
<dbReference type="Pfam" id="PF14397">
    <property type="entry name" value="ATPgrasp_ST"/>
    <property type="match status" value="1"/>
</dbReference>
<dbReference type="OrthoDB" id="336227at2"/>
<dbReference type="GO" id="GO:0005524">
    <property type="term" value="F:ATP binding"/>
    <property type="evidence" value="ECO:0007669"/>
    <property type="project" value="UniProtKB-UniRule"/>
</dbReference>
<reference evidence="4" key="1">
    <citation type="submission" date="2016-10" db="EMBL/GenBank/DDBJ databases">
        <authorList>
            <person name="Varghese N."/>
            <person name="Submissions S."/>
        </authorList>
    </citation>
    <scope>NUCLEOTIDE SEQUENCE [LARGE SCALE GENOMIC DNA]</scope>
    <source>
        <strain evidence="4">DSM 28453</strain>
    </source>
</reference>
<dbReference type="PANTHER" id="PTHR21621:SF0">
    <property type="entry name" value="BETA-CITRYLGLUTAMATE SYNTHASE B-RELATED"/>
    <property type="match status" value="1"/>
</dbReference>
<feature type="domain" description="ATP-grasp" evidence="2">
    <location>
        <begin position="45"/>
        <end position="300"/>
    </location>
</feature>
<organism evidence="3 4">
    <name type="scientific">Shimia haliotis</name>
    <dbReference type="NCBI Taxonomy" id="1280847"/>
    <lineage>
        <taxon>Bacteria</taxon>
        <taxon>Pseudomonadati</taxon>
        <taxon>Pseudomonadota</taxon>
        <taxon>Alphaproteobacteria</taxon>
        <taxon>Rhodobacterales</taxon>
        <taxon>Roseobacteraceae</taxon>
    </lineage>
</organism>
<sequence length="319" mass="34264">MLRLASPLRLKRAGIVGMNRRNVELIAENNPRSMFPLVDDKLKTKALLRKDGIAAPRLLGVVRQTGQIKELPAFLKAFPSFVMKPSQGSGGKGILVITGRDGDSYVKPSGKTVPFAEVARHVNNTLSGLFSLGGKPDAAMIEAMIDFDPVFDDYSFEGVPDIRVIVYKGFPMMAMTRLSTAQSDGKANLHQGAVGVGLDIATGLAMRAVQFNRPVHTHPDTGADLTSIAVPLWRDIVELAAQCYQSSQLGYLGVDVVLDRTQGPQVLELNARPGLAIQVANGRGMAPRVAAIEALLRTEGAPNTPTGRAQWSMDVLAKL</sequence>
<protein>
    <submittedName>
        <fullName evidence="3">Alpha-L-glutamate ligase-related protein</fullName>
    </submittedName>
</protein>
<dbReference type="SUPFAM" id="SSF56059">
    <property type="entry name" value="Glutathione synthetase ATP-binding domain-like"/>
    <property type="match status" value="1"/>
</dbReference>
<dbReference type="EMBL" id="FOSZ01000001">
    <property type="protein sequence ID" value="SFK51340.1"/>
    <property type="molecule type" value="Genomic_DNA"/>
</dbReference>
<dbReference type="RefSeq" id="WP_093319094.1">
    <property type="nucleotide sequence ID" value="NZ_FOSZ01000001.1"/>
</dbReference>
<evidence type="ECO:0000313" key="4">
    <source>
        <dbReference type="Proteomes" id="UP000198851"/>
    </source>
</evidence>
<name>A0A1I4A555_9RHOB</name>
<accession>A0A1I4A555</accession>
<dbReference type="InterPro" id="IPR039523">
    <property type="entry name" value="RimK-rel_E_lig_ATP-grasp"/>
</dbReference>
<keyword evidence="3" id="KW-0436">Ligase</keyword>
<dbReference type="PANTHER" id="PTHR21621">
    <property type="entry name" value="RIBOSOMAL PROTEIN S6 MODIFICATION PROTEIN"/>
    <property type="match status" value="1"/>
</dbReference>
<dbReference type="Proteomes" id="UP000198851">
    <property type="component" value="Unassembled WGS sequence"/>
</dbReference>
<evidence type="ECO:0000259" key="2">
    <source>
        <dbReference type="PROSITE" id="PS50975"/>
    </source>
</evidence>
<dbReference type="PROSITE" id="PS50975">
    <property type="entry name" value="ATP_GRASP"/>
    <property type="match status" value="1"/>
</dbReference>
<gene>
    <name evidence="3" type="ORF">SAMN04488036_101165</name>
</gene>
<evidence type="ECO:0000313" key="3">
    <source>
        <dbReference type="EMBL" id="SFK51340.1"/>
    </source>
</evidence>